<gene>
    <name evidence="10" type="ORF">OHK93_000655</name>
</gene>
<dbReference type="Pfam" id="PF03372">
    <property type="entry name" value="Exo_endo_phos"/>
    <property type="match status" value="1"/>
</dbReference>
<feature type="binding site" evidence="6">
    <location>
        <position position="105"/>
    </location>
    <ligand>
        <name>Mg(2+)</name>
        <dbReference type="ChEBI" id="CHEBI:18420"/>
        <label>1</label>
    </ligand>
</feature>
<evidence type="ECO:0000256" key="3">
    <source>
        <dbReference type="ARBA" id="ARBA00022801"/>
    </source>
</evidence>
<reference evidence="10" key="1">
    <citation type="journal article" date="2023" name="Genome Biol. Evol.">
        <title>First Whole Genome Sequence and Flow Cytometry Genome Size Data for the Lichen-Forming Fungus Ramalina farinacea (Ascomycota).</title>
        <authorList>
            <person name="Llewellyn T."/>
            <person name="Mian S."/>
            <person name="Hill R."/>
            <person name="Leitch I.J."/>
            <person name="Gaya E."/>
        </authorList>
    </citation>
    <scope>NUCLEOTIDE SEQUENCE</scope>
    <source>
        <strain evidence="10">LIQ254RAFAR</strain>
    </source>
</reference>
<dbReference type="Proteomes" id="UP001161017">
    <property type="component" value="Unassembled WGS sequence"/>
</dbReference>
<dbReference type="InterPro" id="IPR004808">
    <property type="entry name" value="AP_endonuc_1"/>
</dbReference>
<dbReference type="GO" id="GO:0006284">
    <property type="term" value="P:base-excision repair"/>
    <property type="evidence" value="ECO:0007669"/>
    <property type="project" value="TreeGrafter"/>
</dbReference>
<dbReference type="PANTHER" id="PTHR22748">
    <property type="entry name" value="AP ENDONUCLEASE"/>
    <property type="match status" value="1"/>
</dbReference>
<evidence type="ECO:0000256" key="8">
    <source>
        <dbReference type="SAM" id="MobiDB-lite"/>
    </source>
</evidence>
<feature type="active site" evidence="5">
    <location>
        <position position="204"/>
    </location>
</feature>
<evidence type="ECO:0000313" key="11">
    <source>
        <dbReference type="Proteomes" id="UP001161017"/>
    </source>
</evidence>
<dbReference type="InterPro" id="IPR036691">
    <property type="entry name" value="Endo/exonu/phosph_ase_sf"/>
</dbReference>
<dbReference type="GO" id="GO:0008081">
    <property type="term" value="F:phosphoric diester hydrolase activity"/>
    <property type="evidence" value="ECO:0007669"/>
    <property type="project" value="TreeGrafter"/>
</dbReference>
<dbReference type="PANTHER" id="PTHR22748:SF14">
    <property type="entry name" value="ENDONUCLEASE_EXONUCLEASE_PHOSPHATASE DOMAIN-CONTAINING PROTEIN"/>
    <property type="match status" value="1"/>
</dbReference>
<keyword evidence="6" id="KW-0464">Manganese</keyword>
<name>A0AA43QFB5_9LECA</name>
<comment type="cofactor">
    <cofactor evidence="6">
        <name>Mg(2+)</name>
        <dbReference type="ChEBI" id="CHEBI:18420"/>
    </cofactor>
    <cofactor evidence="6">
        <name>Mn(2+)</name>
        <dbReference type="ChEBI" id="CHEBI:29035"/>
    </cofactor>
    <text evidence="6">Probably binds two magnesium or manganese ions per subunit.</text>
</comment>
<feature type="binding site" evidence="6">
    <location>
        <position position="257"/>
    </location>
    <ligand>
        <name>Mg(2+)</name>
        <dbReference type="ChEBI" id="CHEBI:18420"/>
        <label>1</label>
    </ligand>
</feature>
<dbReference type="Gene3D" id="3.60.10.10">
    <property type="entry name" value="Endonuclease/exonuclease/phosphatase"/>
    <property type="match status" value="1"/>
</dbReference>
<comment type="similarity">
    <text evidence="1">Belongs to the DNA repair enzymes AP/ExoA family.</text>
</comment>
<dbReference type="SUPFAM" id="SSF56219">
    <property type="entry name" value="DNase I-like"/>
    <property type="match status" value="1"/>
</dbReference>
<dbReference type="PROSITE" id="PS51435">
    <property type="entry name" value="AP_NUCLEASE_F1_4"/>
    <property type="match status" value="1"/>
</dbReference>
<feature type="site" description="Important for catalytic activity" evidence="7">
    <location>
        <position position="328"/>
    </location>
</feature>
<dbReference type="GO" id="GO:0046872">
    <property type="term" value="F:metal ion binding"/>
    <property type="evidence" value="ECO:0007669"/>
    <property type="project" value="UniProtKB-KW"/>
</dbReference>
<keyword evidence="4 6" id="KW-0460">Magnesium</keyword>
<organism evidence="10 11">
    <name type="scientific">Ramalina farinacea</name>
    <dbReference type="NCBI Taxonomy" id="258253"/>
    <lineage>
        <taxon>Eukaryota</taxon>
        <taxon>Fungi</taxon>
        <taxon>Dikarya</taxon>
        <taxon>Ascomycota</taxon>
        <taxon>Pezizomycotina</taxon>
        <taxon>Lecanoromycetes</taxon>
        <taxon>OSLEUM clade</taxon>
        <taxon>Lecanoromycetidae</taxon>
        <taxon>Lecanorales</taxon>
        <taxon>Lecanorineae</taxon>
        <taxon>Ramalinaceae</taxon>
        <taxon>Ramalina</taxon>
    </lineage>
</organism>
<evidence type="ECO:0000256" key="7">
    <source>
        <dbReference type="PIRSR" id="PIRSR604808-3"/>
    </source>
</evidence>
<proteinExistence type="inferred from homology"/>
<feature type="binding site" evidence="6">
    <location>
        <position position="55"/>
    </location>
    <ligand>
        <name>Mg(2+)</name>
        <dbReference type="ChEBI" id="CHEBI:18420"/>
        <label>1</label>
    </ligand>
</feature>
<evidence type="ECO:0000256" key="2">
    <source>
        <dbReference type="ARBA" id="ARBA00022723"/>
    </source>
</evidence>
<feature type="binding site" evidence="6">
    <location>
        <position position="357"/>
    </location>
    <ligand>
        <name>Mg(2+)</name>
        <dbReference type="ChEBI" id="CHEBI:18420"/>
        <label>1</label>
    </ligand>
</feature>
<feature type="site" description="Interaction with DNA substrate" evidence="7">
    <location>
        <position position="357"/>
    </location>
</feature>
<feature type="active site" description="Proton donor/acceptor" evidence="5">
    <location>
        <position position="255"/>
    </location>
</feature>
<sequence>MSSTSSRDVSPPPLKRRKRSPPEHTSCADASESPIAILPAQAQAGRHALRIFSWNINGITPFLPPTTPKITTFLKQPPKTQTPPQPSLRNCCRRWSWPHIVCLQEVKIAHTDTKTQAAVSRHINHPVDPQDEDDAQRHLYEPHFCLPTDKHNATGFGGKVHGVCTLVRKDLEKNVHIKRVAWDLEGRVLIAELAAQGLVIMNVYAVNGTTYDYRDSTTGKVIGTRHDRKRQFHTLLADEVRGYEAKGWGVVVIGDINISRTVIDSFPQLRMGKEHVENRADFERKFMHAREEGALGMCDTFRYDRGEERKYSYRPTNKPWGEGGDRVDMGLVTMGLVGRVEGADILDEEMERGTSDHVPLYLGLSEVEAE</sequence>
<feature type="binding site" evidence="6">
    <location>
        <position position="255"/>
    </location>
    <ligand>
        <name>Mg(2+)</name>
        <dbReference type="ChEBI" id="CHEBI:18420"/>
        <label>1</label>
    </ligand>
</feature>
<dbReference type="GO" id="GO:0008311">
    <property type="term" value="F:double-stranded DNA 3'-5' DNA exonuclease activity"/>
    <property type="evidence" value="ECO:0007669"/>
    <property type="project" value="TreeGrafter"/>
</dbReference>
<keyword evidence="11" id="KW-1185">Reference proteome</keyword>
<keyword evidence="3" id="KW-0378">Hydrolase</keyword>
<protein>
    <recommendedName>
        <fullName evidence="9">Endonuclease/exonuclease/phosphatase domain-containing protein</fullName>
    </recommendedName>
</protein>
<comment type="caution">
    <text evidence="10">The sequence shown here is derived from an EMBL/GenBank/DDBJ whole genome shotgun (WGS) entry which is preliminary data.</text>
</comment>
<feature type="active site" description="Proton acceptor" evidence="5">
    <location>
        <position position="357"/>
    </location>
</feature>
<accession>A0AA43QFB5</accession>
<evidence type="ECO:0000256" key="5">
    <source>
        <dbReference type="PIRSR" id="PIRSR604808-1"/>
    </source>
</evidence>
<evidence type="ECO:0000259" key="9">
    <source>
        <dbReference type="Pfam" id="PF03372"/>
    </source>
</evidence>
<dbReference type="EMBL" id="JAPUFD010000001">
    <property type="protein sequence ID" value="MDI1485517.1"/>
    <property type="molecule type" value="Genomic_DNA"/>
</dbReference>
<dbReference type="GO" id="GO:0003906">
    <property type="term" value="F:DNA-(apurinic or apyrimidinic site) endonuclease activity"/>
    <property type="evidence" value="ECO:0007669"/>
    <property type="project" value="TreeGrafter"/>
</dbReference>
<feature type="binding site" evidence="6">
    <location>
        <position position="356"/>
    </location>
    <ligand>
        <name>Mg(2+)</name>
        <dbReference type="ChEBI" id="CHEBI:18420"/>
        <label>1</label>
    </ligand>
</feature>
<dbReference type="GO" id="GO:0005634">
    <property type="term" value="C:nucleus"/>
    <property type="evidence" value="ECO:0007669"/>
    <property type="project" value="TreeGrafter"/>
</dbReference>
<feature type="region of interest" description="Disordered" evidence="8">
    <location>
        <begin position="1"/>
        <end position="32"/>
    </location>
</feature>
<evidence type="ECO:0000313" key="10">
    <source>
        <dbReference type="EMBL" id="MDI1485517.1"/>
    </source>
</evidence>
<dbReference type="AlphaFoldDB" id="A0AA43QFB5"/>
<evidence type="ECO:0000256" key="6">
    <source>
        <dbReference type="PIRSR" id="PIRSR604808-2"/>
    </source>
</evidence>
<feature type="site" description="Transition state stabilizer" evidence="7">
    <location>
        <position position="257"/>
    </location>
</feature>
<evidence type="ECO:0000256" key="1">
    <source>
        <dbReference type="ARBA" id="ARBA00007092"/>
    </source>
</evidence>
<feature type="domain" description="Endonuclease/exonuclease/phosphatase" evidence="9">
    <location>
        <begin position="53"/>
        <end position="299"/>
    </location>
</feature>
<dbReference type="InterPro" id="IPR005135">
    <property type="entry name" value="Endo/exonuclease/phosphatase"/>
</dbReference>
<evidence type="ECO:0000256" key="4">
    <source>
        <dbReference type="ARBA" id="ARBA00022842"/>
    </source>
</evidence>
<keyword evidence="2 6" id="KW-0479">Metal-binding</keyword>